<comment type="caution">
    <text evidence="1">The sequence shown here is derived from an EMBL/GenBank/DDBJ whole genome shotgun (WGS) entry which is preliminary data.</text>
</comment>
<reference evidence="1" key="1">
    <citation type="submission" date="2022-10" db="EMBL/GenBank/DDBJ databases">
        <title>Determination and structural analysis of whole genome sequence of Sarocladium strictum F4-1.</title>
        <authorList>
            <person name="Hu L."/>
            <person name="Jiang Y."/>
        </authorList>
    </citation>
    <scope>NUCLEOTIDE SEQUENCE</scope>
    <source>
        <strain evidence="1">F4-1</strain>
    </source>
</reference>
<dbReference type="AlphaFoldDB" id="A0AA39GHG5"/>
<keyword evidence="2" id="KW-1185">Reference proteome</keyword>
<evidence type="ECO:0000313" key="2">
    <source>
        <dbReference type="Proteomes" id="UP001175261"/>
    </source>
</evidence>
<dbReference type="Proteomes" id="UP001175261">
    <property type="component" value="Unassembled WGS sequence"/>
</dbReference>
<protein>
    <recommendedName>
        <fullName evidence="3">Calcofluor white hypersensitive protein</fullName>
    </recommendedName>
</protein>
<dbReference type="EMBL" id="JAPDFR010000004">
    <property type="protein sequence ID" value="KAK0387413.1"/>
    <property type="molecule type" value="Genomic_DNA"/>
</dbReference>
<proteinExistence type="predicted"/>
<sequence>MSKSRVPLALGLAGAGGIGYYLYNAGGNPKAAEKKFEADAHRAAATAKAHLPGRSPDAQNYGKEAGAKIDNAVSIAPFIRDHLQAVSTSSFPPTQRGISLTFLALQIAEADKQVGRAKSNIEAFGKDARAEALKAVDKFDAKVEEGAAKAKSGVSSWFGGGK</sequence>
<accession>A0AA39GHG5</accession>
<gene>
    <name evidence="1" type="ORF">NLU13_5725</name>
</gene>
<name>A0AA39GHG5_SARSR</name>
<evidence type="ECO:0000313" key="1">
    <source>
        <dbReference type="EMBL" id="KAK0387413.1"/>
    </source>
</evidence>
<organism evidence="1 2">
    <name type="scientific">Sarocladium strictum</name>
    <name type="common">Black bundle disease fungus</name>
    <name type="synonym">Acremonium strictum</name>
    <dbReference type="NCBI Taxonomy" id="5046"/>
    <lineage>
        <taxon>Eukaryota</taxon>
        <taxon>Fungi</taxon>
        <taxon>Dikarya</taxon>
        <taxon>Ascomycota</taxon>
        <taxon>Pezizomycotina</taxon>
        <taxon>Sordariomycetes</taxon>
        <taxon>Hypocreomycetidae</taxon>
        <taxon>Hypocreales</taxon>
        <taxon>Sarocladiaceae</taxon>
        <taxon>Sarocladium</taxon>
    </lineage>
</organism>
<evidence type="ECO:0008006" key="3">
    <source>
        <dbReference type="Google" id="ProtNLM"/>
    </source>
</evidence>